<dbReference type="EMBL" id="BMDI01000001">
    <property type="protein sequence ID" value="GGI17586.1"/>
    <property type="molecule type" value="Genomic_DNA"/>
</dbReference>
<dbReference type="SUPFAM" id="SSF48208">
    <property type="entry name" value="Six-hairpin glycosidases"/>
    <property type="match status" value="1"/>
</dbReference>
<name>A0A8J3F571_9BURK</name>
<evidence type="ECO:0000259" key="2">
    <source>
        <dbReference type="Pfam" id="PF19291"/>
    </source>
</evidence>
<comment type="caution">
    <text evidence="3">The sequence shown here is derived from an EMBL/GenBank/DDBJ whole genome shotgun (WGS) entry which is preliminary data.</text>
</comment>
<gene>
    <name evidence="3" type="ORF">GCM10008066_09720</name>
</gene>
<dbReference type="InterPro" id="IPR012341">
    <property type="entry name" value="6hp_glycosidase-like_sf"/>
</dbReference>
<dbReference type="GO" id="GO:0005975">
    <property type="term" value="P:carbohydrate metabolic process"/>
    <property type="evidence" value="ECO:0007669"/>
    <property type="project" value="InterPro"/>
</dbReference>
<dbReference type="AlphaFoldDB" id="A0A8J3F571"/>
<dbReference type="Gene3D" id="1.50.10.10">
    <property type="match status" value="1"/>
</dbReference>
<dbReference type="PANTHER" id="PTHR31616:SF0">
    <property type="entry name" value="GLUCAN 1,4-ALPHA-GLUCOSIDASE"/>
    <property type="match status" value="1"/>
</dbReference>
<feature type="domain" description="GH15-like" evidence="1">
    <location>
        <begin position="228"/>
        <end position="590"/>
    </location>
</feature>
<dbReference type="GO" id="GO:0004553">
    <property type="term" value="F:hydrolase activity, hydrolyzing O-glycosyl compounds"/>
    <property type="evidence" value="ECO:0007669"/>
    <property type="project" value="TreeGrafter"/>
</dbReference>
<sequence>MALPVSKPIPRPIADHGAIGNLSTTALVATDGTIDFLCWPCFDSPGIFSALLDPEKGGAFELAPDLPEARRIQMYLPDTNVLLTRWLGKDASVEIVDMMPMPQSDGACPTRIVRQVRATRGEARILLRCAPRFDYGRAPMSVTLKDDCAIFSSKGHPSLRLSGPVKFTRDQRDVTAALILRHGETADFVLEENDVPMLSSHELHELARYTIRYWQDWVSRSTYKGHWRDAVTRSALVLKLLTSIRHGSMVAAATYGLPEAEGGERNWDYRAIWIRDASFTVYALMRLGYHTEASAFYRWLSERAAKSGKRGALRVMYALDGSLPKKETVLEHFDGYGGAVPVRIGNDAIDQIQLDIYGELLDSIYLSNKYGEAISHEDWAGVCRVVDHVCRDWNKPDAGIWEIRSKPRHHLHSRLMCWVAVDRAIRLASKRSLAAPFTTWIKVRNAIHDDIWRNFWNEDVGHFVQSKGSTELDAALLLMPLVRFVSATDPKWLATLDAIGEQLCDDGLVYRYKTEDGLEGEEGAFAACSFWYVECLARAGRVDEARLIFEKVLHYANHLHLYSEEFDTHGRLVGNFPQAFTHLALISAAYYLDRQLSGQRKGEWQA</sequence>
<reference evidence="4" key="1">
    <citation type="journal article" date="2019" name="Int. J. Syst. Evol. Microbiol.">
        <title>The Global Catalogue of Microorganisms (GCM) 10K type strain sequencing project: providing services to taxonomists for standard genome sequencing and annotation.</title>
        <authorList>
            <consortium name="The Broad Institute Genomics Platform"/>
            <consortium name="The Broad Institute Genome Sequencing Center for Infectious Disease"/>
            <person name="Wu L."/>
            <person name="Ma J."/>
        </authorList>
    </citation>
    <scope>NUCLEOTIDE SEQUENCE [LARGE SCALE GENOMIC DNA]</scope>
    <source>
        <strain evidence="4">CCM 2767</strain>
    </source>
</reference>
<feature type="domain" description="Trehalase-like N-terminal" evidence="2">
    <location>
        <begin position="11"/>
        <end position="177"/>
    </location>
</feature>
<dbReference type="InterPro" id="IPR011613">
    <property type="entry name" value="GH15-like"/>
</dbReference>
<evidence type="ECO:0000313" key="3">
    <source>
        <dbReference type="EMBL" id="GGI17586.1"/>
    </source>
</evidence>
<proteinExistence type="predicted"/>
<dbReference type="PANTHER" id="PTHR31616">
    <property type="entry name" value="TREHALASE"/>
    <property type="match status" value="1"/>
</dbReference>
<evidence type="ECO:0000259" key="1">
    <source>
        <dbReference type="Pfam" id="PF00723"/>
    </source>
</evidence>
<dbReference type="InterPro" id="IPR008928">
    <property type="entry name" value="6-hairpin_glycosidase_sf"/>
</dbReference>
<organism evidence="3 4">
    <name type="scientific">Oxalicibacterium faecigallinarum</name>
    <dbReference type="NCBI Taxonomy" id="573741"/>
    <lineage>
        <taxon>Bacteria</taxon>
        <taxon>Pseudomonadati</taxon>
        <taxon>Pseudomonadota</taxon>
        <taxon>Betaproteobacteria</taxon>
        <taxon>Burkholderiales</taxon>
        <taxon>Oxalobacteraceae</taxon>
        <taxon>Oxalicibacterium</taxon>
    </lineage>
</organism>
<accession>A0A8J3F571</accession>
<dbReference type="Proteomes" id="UP000642180">
    <property type="component" value="Unassembled WGS sequence"/>
</dbReference>
<keyword evidence="4" id="KW-1185">Reference proteome</keyword>
<dbReference type="Pfam" id="PF19291">
    <property type="entry name" value="TREH_N"/>
    <property type="match status" value="1"/>
</dbReference>
<protein>
    <submittedName>
        <fullName evidence="3">Glucoamylase</fullName>
    </submittedName>
</protein>
<evidence type="ECO:0000313" key="4">
    <source>
        <dbReference type="Proteomes" id="UP000642180"/>
    </source>
</evidence>
<dbReference type="Pfam" id="PF00723">
    <property type="entry name" value="Glyco_hydro_15"/>
    <property type="match status" value="1"/>
</dbReference>
<dbReference type="InterPro" id="IPR045582">
    <property type="entry name" value="Trehalase-like_N"/>
</dbReference>